<dbReference type="PROSITE" id="PS50076">
    <property type="entry name" value="DNAJ_2"/>
    <property type="match status" value="1"/>
</dbReference>
<dbReference type="InterPro" id="IPR001623">
    <property type="entry name" value="DnaJ_domain"/>
</dbReference>
<dbReference type="RefSeq" id="WP_163961307.1">
    <property type="nucleotide sequence ID" value="NZ_JAAIVB010000014.1"/>
</dbReference>
<dbReference type="SMART" id="SM00271">
    <property type="entry name" value="DnaJ"/>
    <property type="match status" value="1"/>
</dbReference>
<dbReference type="Pfam" id="PF00226">
    <property type="entry name" value="DnaJ"/>
    <property type="match status" value="1"/>
</dbReference>
<dbReference type="GO" id="GO:0042026">
    <property type="term" value="P:protein refolding"/>
    <property type="evidence" value="ECO:0007669"/>
    <property type="project" value="TreeGrafter"/>
</dbReference>
<dbReference type="PANTHER" id="PTHR43096">
    <property type="entry name" value="DNAJ HOMOLOG 1, MITOCHONDRIAL-RELATED"/>
    <property type="match status" value="1"/>
</dbReference>
<dbReference type="GO" id="GO:0005737">
    <property type="term" value="C:cytoplasm"/>
    <property type="evidence" value="ECO:0007669"/>
    <property type="project" value="TreeGrafter"/>
</dbReference>
<evidence type="ECO:0000313" key="4">
    <source>
        <dbReference type="EMBL" id="NEX60760.1"/>
    </source>
</evidence>
<feature type="domain" description="J" evidence="3">
    <location>
        <begin position="5"/>
        <end position="69"/>
    </location>
</feature>
<dbReference type="CDD" id="cd10747">
    <property type="entry name" value="DnaJ_C"/>
    <property type="match status" value="1"/>
</dbReference>
<dbReference type="SUPFAM" id="SSF49493">
    <property type="entry name" value="HSP40/DnaJ peptide-binding domain"/>
    <property type="match status" value="2"/>
</dbReference>
<comment type="caution">
    <text evidence="4">The sequence shown here is derived from an EMBL/GenBank/DDBJ whole genome shotgun (WGS) entry which is preliminary data.</text>
</comment>
<feature type="region of interest" description="Disordered" evidence="2">
    <location>
        <begin position="249"/>
        <end position="270"/>
    </location>
</feature>
<gene>
    <name evidence="4" type="ORF">G3574_06695</name>
</gene>
<dbReference type="Gene3D" id="2.60.260.20">
    <property type="entry name" value="Urease metallochaperone UreE, N-terminal domain"/>
    <property type="match status" value="2"/>
</dbReference>
<evidence type="ECO:0000313" key="5">
    <source>
        <dbReference type="Proteomes" id="UP000482155"/>
    </source>
</evidence>
<sequence length="313" mass="33993">METRDYYEMLGVARDASADDIKKAFRRLARKYHPDVSKEPDAELKMKEINEAFGVLSDPEKRAAYDEAGRRPDMGAGFGFPPGWEEQGWQEHAGRRRAAAGSDEDAFGDLFSELFGGGGPFRQSGRTGASFDMPGEDQHAEIGLDLEDAYTGATRTITLRMPSGDRSLQVRIPRGVRPGQSIRLAGQGAPGIGGKPGDLYLKVHFKPHPRYRAEGRNLFASLPVAPWEAALGATVDATLPDGKVEVRIPPGTQPGRKLRLKGRGIPAGAQGDPGDAYLVVEVRLPPADSPRARELYEAMARDLNFDPRGASVD</sequence>
<proteinExistence type="predicted"/>
<organism evidence="4 5">
    <name type="scientific">Noviherbaspirillum galbum</name>
    <dbReference type="NCBI Taxonomy" id="2709383"/>
    <lineage>
        <taxon>Bacteria</taxon>
        <taxon>Pseudomonadati</taxon>
        <taxon>Pseudomonadota</taxon>
        <taxon>Betaproteobacteria</taxon>
        <taxon>Burkholderiales</taxon>
        <taxon>Oxalobacteraceae</taxon>
        <taxon>Noviherbaspirillum</taxon>
    </lineage>
</organism>
<dbReference type="GO" id="GO:0051082">
    <property type="term" value="F:unfolded protein binding"/>
    <property type="evidence" value="ECO:0007669"/>
    <property type="project" value="InterPro"/>
</dbReference>
<dbReference type="PRINTS" id="PR00625">
    <property type="entry name" value="JDOMAIN"/>
</dbReference>
<reference evidence="4 5" key="1">
    <citation type="submission" date="2020-02" db="EMBL/GenBank/DDBJ databases">
        <authorList>
            <person name="Kim M.K."/>
        </authorList>
    </citation>
    <scope>NUCLEOTIDE SEQUENCE [LARGE SCALE GENOMIC DNA]</scope>
    <source>
        <strain evidence="4 5">17J57-3</strain>
    </source>
</reference>
<dbReference type="InterPro" id="IPR008971">
    <property type="entry name" value="HSP40/DnaJ_pept-bd"/>
</dbReference>
<name>A0A6B3SJ80_9BURK</name>
<evidence type="ECO:0000259" key="3">
    <source>
        <dbReference type="PROSITE" id="PS50076"/>
    </source>
</evidence>
<keyword evidence="5" id="KW-1185">Reference proteome</keyword>
<dbReference type="Pfam" id="PF01556">
    <property type="entry name" value="DnaJ_C"/>
    <property type="match status" value="1"/>
</dbReference>
<evidence type="ECO:0000256" key="2">
    <source>
        <dbReference type="SAM" id="MobiDB-lite"/>
    </source>
</evidence>
<dbReference type="SUPFAM" id="SSF46565">
    <property type="entry name" value="Chaperone J-domain"/>
    <property type="match status" value="1"/>
</dbReference>
<dbReference type="AlphaFoldDB" id="A0A6B3SJ80"/>
<accession>A0A6B3SJ80</accession>
<dbReference type="EMBL" id="JAAIVB010000014">
    <property type="protein sequence ID" value="NEX60760.1"/>
    <property type="molecule type" value="Genomic_DNA"/>
</dbReference>
<evidence type="ECO:0000256" key="1">
    <source>
        <dbReference type="ARBA" id="ARBA00023186"/>
    </source>
</evidence>
<dbReference type="PANTHER" id="PTHR43096:SF52">
    <property type="entry name" value="DNAJ HOMOLOG 1, MITOCHONDRIAL-RELATED"/>
    <property type="match status" value="1"/>
</dbReference>
<dbReference type="FunFam" id="2.60.260.20:FF:000013">
    <property type="entry name" value="DnaJ subfamily B member 11"/>
    <property type="match status" value="1"/>
</dbReference>
<keyword evidence="1" id="KW-0143">Chaperone</keyword>
<dbReference type="Gene3D" id="1.10.287.110">
    <property type="entry name" value="DnaJ domain"/>
    <property type="match status" value="1"/>
</dbReference>
<dbReference type="InterPro" id="IPR002939">
    <property type="entry name" value="DnaJ_C"/>
</dbReference>
<protein>
    <submittedName>
        <fullName evidence="4">DnaJ domain-containing protein</fullName>
    </submittedName>
</protein>
<dbReference type="InterPro" id="IPR036869">
    <property type="entry name" value="J_dom_sf"/>
</dbReference>
<dbReference type="Proteomes" id="UP000482155">
    <property type="component" value="Unassembled WGS sequence"/>
</dbReference>
<dbReference type="CDD" id="cd06257">
    <property type="entry name" value="DnaJ"/>
    <property type="match status" value="1"/>
</dbReference>